<evidence type="ECO:0000256" key="6">
    <source>
        <dbReference type="RuleBase" id="RU003567"/>
    </source>
</evidence>
<dbReference type="GO" id="GO:0009368">
    <property type="term" value="C:endopeptidase Clp complex"/>
    <property type="evidence" value="ECO:0007669"/>
    <property type="project" value="TreeGrafter"/>
</dbReference>
<dbReference type="GO" id="GO:0004176">
    <property type="term" value="F:ATP-dependent peptidase activity"/>
    <property type="evidence" value="ECO:0007669"/>
    <property type="project" value="InterPro"/>
</dbReference>
<dbReference type="InterPro" id="IPR023562">
    <property type="entry name" value="ClpP/TepA"/>
</dbReference>
<evidence type="ECO:0000256" key="1">
    <source>
        <dbReference type="ARBA" id="ARBA00007039"/>
    </source>
</evidence>
<reference evidence="8 9" key="1">
    <citation type="journal article" date="2017" name="Infect. Genet. Evol.">
        <title>Comparative genome analysis of fish pathogen Flavobacterium columnare reveals extensive sequence diversity within the species.</title>
        <authorList>
            <person name="Kayansamruaj P."/>
            <person name="Dong H.T."/>
            <person name="Hirono I."/>
            <person name="Kondo H."/>
            <person name="Senapin S."/>
            <person name="Rodkhum C."/>
        </authorList>
    </citation>
    <scope>NUCLEOTIDE SEQUENCE [LARGE SCALE GENOMIC DNA]</scope>
    <source>
        <strain evidence="8 9">1215</strain>
    </source>
</reference>
<dbReference type="InterPro" id="IPR001907">
    <property type="entry name" value="ClpP"/>
</dbReference>
<dbReference type="Pfam" id="PF00574">
    <property type="entry name" value="CLP_protease"/>
    <property type="match status" value="1"/>
</dbReference>
<dbReference type="Proteomes" id="UP000197768">
    <property type="component" value="Unassembled WGS sequence"/>
</dbReference>
<dbReference type="GO" id="GO:0004252">
    <property type="term" value="F:serine-type endopeptidase activity"/>
    <property type="evidence" value="ECO:0007669"/>
    <property type="project" value="InterPro"/>
</dbReference>
<dbReference type="PRINTS" id="PR00127">
    <property type="entry name" value="CLPPROTEASEP"/>
</dbReference>
<dbReference type="GO" id="GO:0006515">
    <property type="term" value="P:protein quality control for misfolded or incompletely synthesized proteins"/>
    <property type="evidence" value="ECO:0007669"/>
    <property type="project" value="TreeGrafter"/>
</dbReference>
<dbReference type="GO" id="GO:0051117">
    <property type="term" value="F:ATPase binding"/>
    <property type="evidence" value="ECO:0007669"/>
    <property type="project" value="TreeGrafter"/>
</dbReference>
<dbReference type="SUPFAM" id="SSF52096">
    <property type="entry name" value="ClpP/crotonase"/>
    <property type="match status" value="1"/>
</dbReference>
<dbReference type="CDD" id="cd07016">
    <property type="entry name" value="S14_ClpP_1"/>
    <property type="match status" value="1"/>
</dbReference>
<evidence type="ECO:0000256" key="7">
    <source>
        <dbReference type="SAM" id="Coils"/>
    </source>
</evidence>
<name>A0A246GI22_9FLAO</name>
<keyword evidence="3" id="KW-0645">Protease</keyword>
<evidence type="ECO:0000256" key="2">
    <source>
        <dbReference type="ARBA" id="ARBA00022490"/>
    </source>
</evidence>
<comment type="similarity">
    <text evidence="1 6">Belongs to the peptidase S14 family.</text>
</comment>
<proteinExistence type="inferred from homology"/>
<keyword evidence="2" id="KW-0963">Cytoplasm</keyword>
<dbReference type="NCBIfam" id="NF045542">
    <property type="entry name" value="Clp_rel_HeadMat"/>
    <property type="match status" value="1"/>
</dbReference>
<evidence type="ECO:0000313" key="9">
    <source>
        <dbReference type="Proteomes" id="UP000197768"/>
    </source>
</evidence>
<dbReference type="Gene3D" id="3.90.226.10">
    <property type="entry name" value="2-enoyl-CoA Hydratase, Chain A, domain 1"/>
    <property type="match status" value="1"/>
</dbReference>
<evidence type="ECO:0000256" key="5">
    <source>
        <dbReference type="ARBA" id="ARBA00022825"/>
    </source>
</evidence>
<dbReference type="InterPro" id="IPR029045">
    <property type="entry name" value="ClpP/crotonase-like_dom_sf"/>
</dbReference>
<dbReference type="RefSeq" id="WP_088392837.1">
    <property type="nucleotide sequence ID" value="NZ_MTCZ01000070.1"/>
</dbReference>
<dbReference type="PANTHER" id="PTHR10381:SF70">
    <property type="entry name" value="ATP-DEPENDENT CLP PROTEASE PROTEOLYTIC SUBUNIT"/>
    <property type="match status" value="1"/>
</dbReference>
<keyword evidence="7" id="KW-0175">Coiled coil</keyword>
<evidence type="ECO:0000256" key="3">
    <source>
        <dbReference type="ARBA" id="ARBA00022670"/>
    </source>
</evidence>
<feature type="coiled-coil region" evidence="7">
    <location>
        <begin position="231"/>
        <end position="258"/>
    </location>
</feature>
<sequence length="357" mass="39747">MLIKTIENTLHAYGSIWQGDGAWFCETLNRLESSYSDITIRLHTDGGSVFDGNLIFNAINKSKSNIDIIVDGIAASMGAIIILASNKVKIVDNGFVMIHAPSLYGGGTASDLEGQASLLRKMEENFKERLSAKTNLNPEEINKLMIGDHWFNAQECLDMGLVSEVVPWVVEPAIEIQPQEMQPSDVFSAYASLLTMANFNSQKLDDNMKQLIIQALNLPNVTAQSSDTAVLEALQNQLKTEREAKDNALEELNQYKKSQLTAYLDRTEAKGVFKKEDRQLYESIGEKAGFDALAKLIEGIKPQAPNISALITNADAFEGIENWSFDQWQKEDPKGLEVMASANPEKFNKLFNQKYKK</sequence>
<evidence type="ECO:0000313" key="8">
    <source>
        <dbReference type="EMBL" id="OWP83888.1"/>
    </source>
</evidence>
<dbReference type="PANTHER" id="PTHR10381">
    <property type="entry name" value="ATP-DEPENDENT CLP PROTEASE PROTEOLYTIC SUBUNIT"/>
    <property type="match status" value="1"/>
</dbReference>
<keyword evidence="4" id="KW-0378">Hydrolase</keyword>
<protein>
    <recommendedName>
        <fullName evidence="6">ATP-dependent Clp protease proteolytic subunit</fullName>
    </recommendedName>
</protein>
<gene>
    <name evidence="8" type="ORF">BWK59_08200</name>
</gene>
<keyword evidence="5" id="KW-0720">Serine protease</keyword>
<dbReference type="AlphaFoldDB" id="A0A246GI22"/>
<accession>A0A246GI22</accession>
<organism evidence="8 9">
    <name type="scientific">Flavobacterium davisii</name>
    <dbReference type="NCBI Taxonomy" id="2906077"/>
    <lineage>
        <taxon>Bacteria</taxon>
        <taxon>Pseudomonadati</taxon>
        <taxon>Bacteroidota</taxon>
        <taxon>Flavobacteriia</taxon>
        <taxon>Flavobacteriales</taxon>
        <taxon>Flavobacteriaceae</taxon>
        <taxon>Flavobacterium</taxon>
    </lineage>
</organism>
<evidence type="ECO:0000256" key="4">
    <source>
        <dbReference type="ARBA" id="ARBA00022801"/>
    </source>
</evidence>
<dbReference type="EMBL" id="MTCZ01000070">
    <property type="protein sequence ID" value="OWP83888.1"/>
    <property type="molecule type" value="Genomic_DNA"/>
</dbReference>
<comment type="caution">
    <text evidence="8">The sequence shown here is derived from an EMBL/GenBank/DDBJ whole genome shotgun (WGS) entry which is preliminary data.</text>
</comment>